<comment type="caution">
    <text evidence="1">The sequence shown here is derived from an EMBL/GenBank/DDBJ whole genome shotgun (WGS) entry which is preliminary data.</text>
</comment>
<evidence type="ECO:0000313" key="2">
    <source>
        <dbReference type="Proteomes" id="UP000827872"/>
    </source>
</evidence>
<dbReference type="Proteomes" id="UP000827872">
    <property type="component" value="Linkage Group LG11"/>
</dbReference>
<name>A0ACB8FUP8_9SAUR</name>
<accession>A0ACB8FUP8</accession>
<gene>
    <name evidence="1" type="ORF">K3G42_017313</name>
</gene>
<sequence>MEFMVWLHSNTHTGRYEEDEIVGEQDHHSFWPTCTAATARLLVCFSLERNEGGRSFAVGRRSLRTASRGAFWKATRRAASFPLPPLRLTPPRGTGPPTASSSALPGRSKWRDRLPVRQAHRSGRQASLLHPRESLRGSRLHPAELTPTEKQSRSQWCFWGVMPSSVSQHVSRVRSLYRIILRLHRALPLELKTLGDQYVKDEFRRHKSVGSAEAQCFLQEWEISCD</sequence>
<dbReference type="EMBL" id="CM037624">
    <property type="protein sequence ID" value="KAH8010995.1"/>
    <property type="molecule type" value="Genomic_DNA"/>
</dbReference>
<evidence type="ECO:0000313" key="1">
    <source>
        <dbReference type="EMBL" id="KAH8010995.1"/>
    </source>
</evidence>
<protein>
    <submittedName>
        <fullName evidence="1">Uncharacterized protein</fullName>
    </submittedName>
</protein>
<keyword evidence="2" id="KW-1185">Reference proteome</keyword>
<proteinExistence type="predicted"/>
<organism evidence="1 2">
    <name type="scientific">Sphaerodactylus townsendi</name>
    <dbReference type="NCBI Taxonomy" id="933632"/>
    <lineage>
        <taxon>Eukaryota</taxon>
        <taxon>Metazoa</taxon>
        <taxon>Chordata</taxon>
        <taxon>Craniata</taxon>
        <taxon>Vertebrata</taxon>
        <taxon>Euteleostomi</taxon>
        <taxon>Lepidosauria</taxon>
        <taxon>Squamata</taxon>
        <taxon>Bifurcata</taxon>
        <taxon>Gekkota</taxon>
        <taxon>Sphaerodactylidae</taxon>
        <taxon>Sphaerodactylus</taxon>
    </lineage>
</organism>
<reference evidence="1" key="1">
    <citation type="submission" date="2021-08" db="EMBL/GenBank/DDBJ databases">
        <title>The first chromosome-level gecko genome reveals the dynamic sex chromosomes of Neotropical dwarf geckos (Sphaerodactylidae: Sphaerodactylus).</title>
        <authorList>
            <person name="Pinto B.J."/>
            <person name="Keating S.E."/>
            <person name="Gamble T."/>
        </authorList>
    </citation>
    <scope>NUCLEOTIDE SEQUENCE</scope>
    <source>
        <strain evidence="1">TG3544</strain>
    </source>
</reference>